<evidence type="ECO:0000256" key="4">
    <source>
        <dbReference type="ARBA" id="ARBA00023110"/>
    </source>
</evidence>
<dbReference type="EMBL" id="CP022530">
    <property type="protein sequence ID" value="ASP40170.1"/>
    <property type="molecule type" value="Genomic_DNA"/>
</dbReference>
<evidence type="ECO:0000259" key="6">
    <source>
        <dbReference type="PROSITE" id="PS50198"/>
    </source>
</evidence>
<evidence type="ECO:0000256" key="3">
    <source>
        <dbReference type="ARBA" id="ARBA00013194"/>
    </source>
</evidence>
<dbReference type="PROSITE" id="PS50198">
    <property type="entry name" value="PPIC_PPIASE_2"/>
    <property type="match status" value="1"/>
</dbReference>
<dbReference type="KEGG" id="bsan:CHH28_16460"/>
<comment type="similarity">
    <text evidence="2">Belongs to the PpiC/parvulin rotamase family.</text>
</comment>
<evidence type="ECO:0000256" key="1">
    <source>
        <dbReference type="ARBA" id="ARBA00000971"/>
    </source>
</evidence>
<dbReference type="InterPro" id="IPR023058">
    <property type="entry name" value="PPIase_PpiC_CS"/>
</dbReference>
<gene>
    <name evidence="7" type="ORF">CHH28_16460</name>
</gene>
<dbReference type="EC" id="5.2.1.8" evidence="3"/>
<dbReference type="OrthoDB" id="9769613at2"/>
<evidence type="ECO:0000313" key="8">
    <source>
        <dbReference type="Proteomes" id="UP000202440"/>
    </source>
</evidence>
<dbReference type="SUPFAM" id="SSF109998">
    <property type="entry name" value="Triger factor/SurA peptide-binding domain-like"/>
    <property type="match status" value="1"/>
</dbReference>
<reference evidence="7 8" key="1">
    <citation type="submission" date="2017-07" db="EMBL/GenBank/DDBJ databases">
        <title>Annotated genome sequence of Bacterioplanes sanyensis isolated from Red Sea.</title>
        <authorList>
            <person name="Rehman Z.U."/>
        </authorList>
    </citation>
    <scope>NUCLEOTIDE SEQUENCE [LARGE SCALE GENOMIC DNA]</scope>
    <source>
        <strain evidence="7 8">NV9</strain>
    </source>
</reference>
<dbReference type="GO" id="GO:0003755">
    <property type="term" value="F:peptidyl-prolyl cis-trans isomerase activity"/>
    <property type="evidence" value="ECO:0007669"/>
    <property type="project" value="UniProtKB-KW"/>
</dbReference>
<evidence type="ECO:0000313" key="7">
    <source>
        <dbReference type="EMBL" id="ASP40170.1"/>
    </source>
</evidence>
<comment type="catalytic activity">
    <reaction evidence="1">
        <text>[protein]-peptidylproline (omega=180) = [protein]-peptidylproline (omega=0)</text>
        <dbReference type="Rhea" id="RHEA:16237"/>
        <dbReference type="Rhea" id="RHEA-COMP:10747"/>
        <dbReference type="Rhea" id="RHEA-COMP:10748"/>
        <dbReference type="ChEBI" id="CHEBI:83833"/>
        <dbReference type="ChEBI" id="CHEBI:83834"/>
        <dbReference type="EC" id="5.2.1.8"/>
    </reaction>
</comment>
<sequence length="271" mass="30284">MKKLLPALSVMLLTACGDADYVAKVDGTTIDKAQFVHYLESKGVPTDSLQGKDELLKDYATSIALEQQIEQQGELDVEKINASVANYRRNQIINEYFQRVIDSKVTEDAVENYFHNNSEKFEDVRVQVAHILKRTNRGMTEDEIEQARAAIYAVYNKLETGEPFELLAQTASDDSISGKRGGDLGWLKKGAISPSFSKIAFELDEGSYSAPIETEYGFHIVKVITAPKVVKKSLKDVRGEIRHTLKANAKRVELDRLLSNADIDINQDGLQ</sequence>
<dbReference type="InterPro" id="IPR050245">
    <property type="entry name" value="PrsA_foldase"/>
</dbReference>
<dbReference type="RefSeq" id="WP_094061341.1">
    <property type="nucleotide sequence ID" value="NZ_CP022530.1"/>
</dbReference>
<dbReference type="AlphaFoldDB" id="A0A222FN06"/>
<dbReference type="InterPro" id="IPR000297">
    <property type="entry name" value="PPIase_PpiC"/>
</dbReference>
<accession>A0A222FN06</accession>
<dbReference type="PROSITE" id="PS01096">
    <property type="entry name" value="PPIC_PPIASE_1"/>
    <property type="match status" value="1"/>
</dbReference>
<dbReference type="PANTHER" id="PTHR47245:SF2">
    <property type="entry name" value="PEPTIDYL-PROLYL CIS-TRANS ISOMERASE HP_0175-RELATED"/>
    <property type="match status" value="1"/>
</dbReference>
<keyword evidence="8" id="KW-1185">Reference proteome</keyword>
<proteinExistence type="inferred from homology"/>
<protein>
    <recommendedName>
        <fullName evidence="3">peptidylprolyl isomerase</fullName>
        <ecNumber evidence="3">5.2.1.8</ecNumber>
    </recommendedName>
</protein>
<keyword evidence="4 5" id="KW-0697">Rotamase</keyword>
<dbReference type="Pfam" id="PF00639">
    <property type="entry name" value="Rotamase"/>
    <property type="match status" value="1"/>
</dbReference>
<name>A0A222FN06_9GAMM</name>
<dbReference type="PROSITE" id="PS51257">
    <property type="entry name" value="PROKAR_LIPOPROTEIN"/>
    <property type="match status" value="1"/>
</dbReference>
<dbReference type="Proteomes" id="UP000202440">
    <property type="component" value="Chromosome"/>
</dbReference>
<dbReference type="InterPro" id="IPR046357">
    <property type="entry name" value="PPIase_dom_sf"/>
</dbReference>
<evidence type="ECO:0000256" key="5">
    <source>
        <dbReference type="PROSITE-ProRule" id="PRU00278"/>
    </source>
</evidence>
<dbReference type="SUPFAM" id="SSF54534">
    <property type="entry name" value="FKBP-like"/>
    <property type="match status" value="1"/>
</dbReference>
<dbReference type="Gene3D" id="3.10.50.40">
    <property type="match status" value="1"/>
</dbReference>
<feature type="domain" description="PpiC" evidence="6">
    <location>
        <begin position="123"/>
        <end position="225"/>
    </location>
</feature>
<dbReference type="PANTHER" id="PTHR47245">
    <property type="entry name" value="PEPTIDYLPROLYL ISOMERASE"/>
    <property type="match status" value="1"/>
</dbReference>
<keyword evidence="5" id="KW-0413">Isomerase</keyword>
<evidence type="ECO:0000256" key="2">
    <source>
        <dbReference type="ARBA" id="ARBA00007656"/>
    </source>
</evidence>
<organism evidence="7 8">
    <name type="scientific">Bacterioplanes sanyensis</name>
    <dbReference type="NCBI Taxonomy" id="1249553"/>
    <lineage>
        <taxon>Bacteria</taxon>
        <taxon>Pseudomonadati</taxon>
        <taxon>Pseudomonadota</taxon>
        <taxon>Gammaproteobacteria</taxon>
        <taxon>Oceanospirillales</taxon>
        <taxon>Oceanospirillaceae</taxon>
        <taxon>Bacterioplanes</taxon>
    </lineage>
</organism>
<dbReference type="InterPro" id="IPR027304">
    <property type="entry name" value="Trigger_fact/SurA_dom_sf"/>
</dbReference>